<dbReference type="EMBL" id="SKBM01000002">
    <property type="protein sequence ID" value="TCZ66137.1"/>
    <property type="molecule type" value="Genomic_DNA"/>
</dbReference>
<evidence type="ECO:0000313" key="6">
    <source>
        <dbReference type="Proteomes" id="UP000295023"/>
    </source>
</evidence>
<comment type="caution">
    <text evidence="5">The sequence shown here is derived from an EMBL/GenBank/DDBJ whole genome shotgun (WGS) entry which is preliminary data.</text>
</comment>
<sequence>MHLAPAVRRNMVRQGGPMAFSDVVSSVLRSAAPTLLTALAIPPPFNLIASAVVSTAIAKYLPPDQAPAAAGPDTPPPPLRPEQVTRLVEENAGNPQFILDLRRAEVDLRRYESEAGIRFAELEEKSRQRAADFQRDSGIGVRAFSAGMWLVGIALVGMLFIMVGAMALVFGGITLPYGSTDVAVAAFGLIGTAVGFVNGIAANVVNFYWGSSQSSRDKTDTLNDTVRELGRAAANRSPAAPPVDAPPPAPAQTAEVIAFPQPATPAATATRPAPTGLLEEVLPGLTTPHEMFPDGVSWALTRDGIAVEGGAARGTAGQPTTIRTIWKRYGDLCSAAARHYGVPVELIVATIATESGGDPNARRAERRINDESVGLMQTLVATARGALGRRELRGDDLLNPALSIEAGTAYIASQRGTTHFDPPLVAAAYNAGSIRRDGGERNRWKLLCHPLGTGAHVDRYCEWFADCMQVSAEQGWGSQDGVPSFAACLAAQPQVPAAAE</sequence>
<accession>A0A4R4DV09</accession>
<dbReference type="PANTHER" id="PTHR37423">
    <property type="entry name" value="SOLUBLE LYTIC MUREIN TRANSGLYCOSYLASE-RELATED"/>
    <property type="match status" value="1"/>
</dbReference>
<keyword evidence="6" id="KW-1185">Reference proteome</keyword>
<keyword evidence="3" id="KW-1133">Transmembrane helix</keyword>
<feature type="transmembrane region" description="Helical" evidence="3">
    <location>
        <begin position="182"/>
        <end position="209"/>
    </location>
</feature>
<dbReference type="PANTHER" id="PTHR37423:SF2">
    <property type="entry name" value="MEMBRANE-BOUND LYTIC MUREIN TRANSGLYCOSYLASE C"/>
    <property type="match status" value="1"/>
</dbReference>
<evidence type="ECO:0000259" key="4">
    <source>
        <dbReference type="Pfam" id="PF01464"/>
    </source>
</evidence>
<evidence type="ECO:0000256" key="1">
    <source>
        <dbReference type="ARBA" id="ARBA00007734"/>
    </source>
</evidence>
<evidence type="ECO:0000313" key="5">
    <source>
        <dbReference type="EMBL" id="TCZ66137.1"/>
    </source>
</evidence>
<proteinExistence type="inferred from homology"/>
<dbReference type="Pfam" id="PF01464">
    <property type="entry name" value="SLT"/>
    <property type="match status" value="1"/>
</dbReference>
<keyword evidence="3" id="KW-0812">Transmembrane</keyword>
<reference evidence="5 6" key="1">
    <citation type="submission" date="2019-03" db="EMBL/GenBank/DDBJ databases">
        <title>Paracraurococcus aquatilis NE82 genome sequence.</title>
        <authorList>
            <person name="Zhao Y."/>
            <person name="Du Z."/>
        </authorList>
    </citation>
    <scope>NUCLEOTIDE SEQUENCE [LARGE SCALE GENOMIC DNA]</scope>
    <source>
        <strain evidence="5 6">NE82</strain>
    </source>
</reference>
<evidence type="ECO:0000256" key="2">
    <source>
        <dbReference type="ARBA" id="ARBA00009387"/>
    </source>
</evidence>
<dbReference type="Proteomes" id="UP000295023">
    <property type="component" value="Unassembled WGS sequence"/>
</dbReference>
<keyword evidence="3" id="KW-0472">Membrane</keyword>
<protein>
    <recommendedName>
        <fullName evidence="4">Transglycosylase SLT domain-containing protein</fullName>
    </recommendedName>
</protein>
<comment type="similarity">
    <text evidence="1">Belongs to the transglycosylase Slt family.</text>
</comment>
<dbReference type="SUPFAM" id="SSF53955">
    <property type="entry name" value="Lysozyme-like"/>
    <property type="match status" value="1"/>
</dbReference>
<feature type="transmembrane region" description="Helical" evidence="3">
    <location>
        <begin position="149"/>
        <end position="170"/>
    </location>
</feature>
<dbReference type="InterPro" id="IPR023346">
    <property type="entry name" value="Lysozyme-like_dom_sf"/>
</dbReference>
<dbReference type="OrthoDB" id="9799970at2"/>
<organism evidence="5 6">
    <name type="scientific">Roseicella aquatilis</name>
    <dbReference type="NCBI Taxonomy" id="2527868"/>
    <lineage>
        <taxon>Bacteria</taxon>
        <taxon>Pseudomonadati</taxon>
        <taxon>Pseudomonadota</taxon>
        <taxon>Alphaproteobacteria</taxon>
        <taxon>Acetobacterales</taxon>
        <taxon>Roseomonadaceae</taxon>
        <taxon>Roseicella</taxon>
    </lineage>
</organism>
<evidence type="ECO:0000256" key="3">
    <source>
        <dbReference type="SAM" id="Phobius"/>
    </source>
</evidence>
<name>A0A4R4DV09_9PROT</name>
<feature type="domain" description="Transglycosylase SLT" evidence="4">
    <location>
        <begin position="333"/>
        <end position="435"/>
    </location>
</feature>
<dbReference type="AlphaFoldDB" id="A0A4R4DV09"/>
<gene>
    <name evidence="5" type="ORF">EXY23_03420</name>
</gene>
<comment type="similarity">
    <text evidence="2">Belongs to the virb1 family.</text>
</comment>
<dbReference type="Gene3D" id="1.10.530.10">
    <property type="match status" value="1"/>
</dbReference>
<dbReference type="InterPro" id="IPR008258">
    <property type="entry name" value="Transglycosylase_SLT_dom_1"/>
</dbReference>